<protein>
    <recommendedName>
        <fullName evidence="5">ABC transporter domain-containing protein</fullName>
    </recommendedName>
</protein>
<name>A0A9P7GBX9_9AGAR</name>
<dbReference type="Pfam" id="PF00005">
    <property type="entry name" value="ABC_tran"/>
    <property type="match status" value="1"/>
</dbReference>
<evidence type="ECO:0000256" key="1">
    <source>
        <dbReference type="ARBA" id="ARBA00022741"/>
    </source>
</evidence>
<feature type="transmembrane region" description="Helical" evidence="4">
    <location>
        <begin position="236"/>
        <end position="262"/>
    </location>
</feature>
<evidence type="ECO:0000259" key="5">
    <source>
        <dbReference type="PROSITE" id="PS50893"/>
    </source>
</evidence>
<dbReference type="GO" id="GO:0005524">
    <property type="term" value="F:ATP binding"/>
    <property type="evidence" value="ECO:0007669"/>
    <property type="project" value="UniProtKB-KW"/>
</dbReference>
<dbReference type="SMART" id="SM00382">
    <property type="entry name" value="AAA"/>
    <property type="match status" value="1"/>
</dbReference>
<dbReference type="Proteomes" id="UP000775547">
    <property type="component" value="Unassembled WGS sequence"/>
</dbReference>
<dbReference type="PANTHER" id="PTHR24221">
    <property type="entry name" value="ATP-BINDING CASSETTE SUB-FAMILY B"/>
    <property type="match status" value="1"/>
</dbReference>
<proteinExistence type="predicted"/>
<dbReference type="InterPro" id="IPR003593">
    <property type="entry name" value="AAA+_ATPase"/>
</dbReference>
<dbReference type="Gene3D" id="3.40.50.300">
    <property type="entry name" value="P-loop containing nucleotide triphosphate hydrolases"/>
    <property type="match status" value="1"/>
</dbReference>
<keyword evidence="4" id="KW-0812">Transmembrane</keyword>
<dbReference type="EMBL" id="JABCKV010000071">
    <property type="protein sequence ID" value="KAG5644407.1"/>
    <property type="molecule type" value="Genomic_DNA"/>
</dbReference>
<feature type="transmembrane region" description="Helical" evidence="4">
    <location>
        <begin position="344"/>
        <end position="365"/>
    </location>
</feature>
<dbReference type="SUPFAM" id="SSF52540">
    <property type="entry name" value="P-loop containing nucleoside triphosphate hydrolases"/>
    <property type="match status" value="1"/>
</dbReference>
<dbReference type="InterPro" id="IPR003439">
    <property type="entry name" value="ABC_transporter-like_ATP-bd"/>
</dbReference>
<dbReference type="InterPro" id="IPR027417">
    <property type="entry name" value="P-loop_NTPase"/>
</dbReference>
<reference evidence="6" key="1">
    <citation type="submission" date="2020-07" db="EMBL/GenBank/DDBJ databases">
        <authorList>
            <person name="Nieuwenhuis M."/>
            <person name="Van De Peppel L.J.J."/>
        </authorList>
    </citation>
    <scope>NUCLEOTIDE SEQUENCE</scope>
    <source>
        <strain evidence="6">AP01</strain>
        <tissue evidence="6">Mycelium</tissue>
    </source>
</reference>
<reference evidence="6" key="2">
    <citation type="submission" date="2021-10" db="EMBL/GenBank/DDBJ databases">
        <title>Phylogenomics reveals ancestral predisposition of the termite-cultivated fungus Termitomyces towards a domesticated lifestyle.</title>
        <authorList>
            <person name="Auxier B."/>
            <person name="Grum-Grzhimaylo A."/>
            <person name="Cardenas M.E."/>
            <person name="Lodge J.D."/>
            <person name="Laessoe T."/>
            <person name="Pedersen O."/>
            <person name="Smith M.E."/>
            <person name="Kuyper T.W."/>
            <person name="Franco-Molano E.A."/>
            <person name="Baroni T.J."/>
            <person name="Aanen D.K."/>
        </authorList>
    </citation>
    <scope>NUCLEOTIDE SEQUENCE</scope>
    <source>
        <strain evidence="6">AP01</strain>
        <tissue evidence="6">Mycelium</tissue>
    </source>
</reference>
<dbReference type="PROSITE" id="PS50893">
    <property type="entry name" value="ABC_TRANSPORTER_2"/>
    <property type="match status" value="1"/>
</dbReference>
<accession>A0A9P7GBX9</accession>
<sequence>MAQEPLLPKTQQGATVHDARDPRASVKQVPRGIFTTVYDSPKAKPLVSSLPSKEDLNVQWANARSLWRFIQENVSIAPGTFILYTLFSMWLAVTPAISIHLCHTVLDVIQETLSTGDQPEYNATRLRDLVLPWVMVEMSFTIVKHFLDTSALALSGHIKKALLPRLARANLDLDVRYPQETRQTILHGGWSSFQNIKGLDMIQSLFNRAREIFAVFTQLYVLFVVILQSDSTDLHVLVYITSAYFILAVLKNVIGVQGFLFFTDDLHFNRQLSLHTMIYNTHPNYRPMIAKDGAAKYIAQEYERASDNLGFVPEPWHVATSPHSVALYWVRSIQTFILEHPLSLLALMLPNVSASSLATMALFLYSATRMRRGFDAIEAARNSGSFKQILEDVGRLYEVLDNIASTGFTQGYKKYPVEKSSPDGMKISFRNVSLHYETQKTPSLANITVDIKPGQLVLVVGDHGSGKSSLLNLLSRVVLPSFGNVDIDGTPIGDYDVGSLRQAMTFYSQTDTVYPMSIRENLYMALPYAPAMGINLDEAAKAGGCLELLQKHGNTIVDPPDIVSQSFNQGTVGTASHEYVIRHFQQRNVISLSEVQKQQVVAGRMLYRARNINSALLIVDRPALSLDASAERKLHSEFLKVRKNKTTIIVAQHLHFIAKQADMILCMANGRIIQQGRHDELIQDDAGTYAKLFNA</sequence>
<organism evidence="6 7">
    <name type="scientific">Asterophora parasitica</name>
    <dbReference type="NCBI Taxonomy" id="117018"/>
    <lineage>
        <taxon>Eukaryota</taxon>
        <taxon>Fungi</taxon>
        <taxon>Dikarya</taxon>
        <taxon>Basidiomycota</taxon>
        <taxon>Agaricomycotina</taxon>
        <taxon>Agaricomycetes</taxon>
        <taxon>Agaricomycetidae</taxon>
        <taxon>Agaricales</taxon>
        <taxon>Tricholomatineae</taxon>
        <taxon>Lyophyllaceae</taxon>
        <taxon>Asterophora</taxon>
    </lineage>
</organism>
<dbReference type="AlphaFoldDB" id="A0A9P7GBX9"/>
<feature type="region of interest" description="Disordered" evidence="3">
    <location>
        <begin position="1"/>
        <end position="26"/>
    </location>
</feature>
<keyword evidence="4" id="KW-1133">Transmembrane helix</keyword>
<feature type="transmembrane region" description="Helical" evidence="4">
    <location>
        <begin position="212"/>
        <end position="229"/>
    </location>
</feature>
<evidence type="ECO:0000256" key="4">
    <source>
        <dbReference type="SAM" id="Phobius"/>
    </source>
</evidence>
<evidence type="ECO:0000256" key="3">
    <source>
        <dbReference type="SAM" id="MobiDB-lite"/>
    </source>
</evidence>
<dbReference type="InterPro" id="IPR039421">
    <property type="entry name" value="Type_1_exporter"/>
</dbReference>
<keyword evidence="4" id="KW-0472">Membrane</keyword>
<dbReference type="PANTHER" id="PTHR24221:SF653">
    <property type="entry name" value="TRANSPORT ATP-BINDING PROTEIN CYDC"/>
    <property type="match status" value="1"/>
</dbReference>
<dbReference type="GO" id="GO:0016887">
    <property type="term" value="F:ATP hydrolysis activity"/>
    <property type="evidence" value="ECO:0007669"/>
    <property type="project" value="InterPro"/>
</dbReference>
<keyword evidence="7" id="KW-1185">Reference proteome</keyword>
<evidence type="ECO:0000313" key="6">
    <source>
        <dbReference type="EMBL" id="KAG5644407.1"/>
    </source>
</evidence>
<gene>
    <name evidence="6" type="ORF">DXG03_008574</name>
</gene>
<evidence type="ECO:0000313" key="7">
    <source>
        <dbReference type="Proteomes" id="UP000775547"/>
    </source>
</evidence>
<comment type="caution">
    <text evidence="6">The sequence shown here is derived from an EMBL/GenBank/DDBJ whole genome shotgun (WGS) entry which is preliminary data.</text>
</comment>
<feature type="domain" description="ABC transporter" evidence="5">
    <location>
        <begin position="427"/>
        <end position="694"/>
    </location>
</feature>
<evidence type="ECO:0000256" key="2">
    <source>
        <dbReference type="ARBA" id="ARBA00022840"/>
    </source>
</evidence>
<keyword evidence="2" id="KW-0067">ATP-binding</keyword>
<dbReference type="GO" id="GO:0034040">
    <property type="term" value="F:ATPase-coupled lipid transmembrane transporter activity"/>
    <property type="evidence" value="ECO:0007669"/>
    <property type="project" value="TreeGrafter"/>
</dbReference>
<keyword evidence="1" id="KW-0547">Nucleotide-binding</keyword>
<dbReference type="OrthoDB" id="6500128at2759"/>